<proteinExistence type="inferred from homology"/>
<dbReference type="InterPro" id="IPR004837">
    <property type="entry name" value="NaCa_Exmemb"/>
</dbReference>
<keyword evidence="9" id="KW-0050">Antiport</keyword>
<gene>
    <name evidence="11" type="ORF">FOZ60_016832</name>
</gene>
<feature type="transmembrane region" description="Helical" evidence="9">
    <location>
        <begin position="371"/>
        <end position="390"/>
    </location>
</feature>
<dbReference type="InterPro" id="IPR004713">
    <property type="entry name" value="CaH_exchang"/>
</dbReference>
<protein>
    <recommendedName>
        <fullName evidence="10">Sodium/calcium exchanger membrane region domain-containing protein</fullName>
    </recommendedName>
</protein>
<evidence type="ECO:0000256" key="3">
    <source>
        <dbReference type="ARBA" id="ARBA00022568"/>
    </source>
</evidence>
<dbReference type="AlphaFoldDB" id="A0A7J6N376"/>
<organism evidence="11 12">
    <name type="scientific">Perkinsus olseni</name>
    <name type="common">Perkinsus atlanticus</name>
    <dbReference type="NCBI Taxonomy" id="32597"/>
    <lineage>
        <taxon>Eukaryota</taxon>
        <taxon>Sar</taxon>
        <taxon>Alveolata</taxon>
        <taxon>Perkinsozoa</taxon>
        <taxon>Perkinsea</taxon>
        <taxon>Perkinsida</taxon>
        <taxon>Perkinsidae</taxon>
        <taxon>Perkinsus</taxon>
    </lineage>
</organism>
<dbReference type="NCBIfam" id="TIGR00846">
    <property type="entry name" value="caca2"/>
    <property type="match status" value="1"/>
</dbReference>
<dbReference type="Pfam" id="PF01699">
    <property type="entry name" value="Na_Ca_ex"/>
    <property type="match status" value="2"/>
</dbReference>
<keyword evidence="3 9" id="KW-0109">Calcium transport</keyword>
<evidence type="ECO:0000256" key="6">
    <source>
        <dbReference type="ARBA" id="ARBA00022989"/>
    </source>
</evidence>
<keyword evidence="7 9" id="KW-0406">Ion transport</keyword>
<evidence type="ECO:0000256" key="7">
    <source>
        <dbReference type="ARBA" id="ARBA00023065"/>
    </source>
</evidence>
<evidence type="ECO:0000256" key="9">
    <source>
        <dbReference type="RuleBase" id="RU365028"/>
    </source>
</evidence>
<reference evidence="11 12" key="1">
    <citation type="submission" date="2020-04" db="EMBL/GenBank/DDBJ databases">
        <title>Perkinsus olseni comparative genomics.</title>
        <authorList>
            <person name="Bogema D.R."/>
        </authorList>
    </citation>
    <scope>NUCLEOTIDE SEQUENCE [LARGE SCALE GENOMIC DNA]</scope>
    <source>
        <strain evidence="11">00978-12</strain>
    </source>
</reference>
<feature type="transmembrane region" description="Helical" evidence="9">
    <location>
        <begin position="152"/>
        <end position="176"/>
    </location>
</feature>
<evidence type="ECO:0000256" key="2">
    <source>
        <dbReference type="ARBA" id="ARBA00022448"/>
    </source>
</evidence>
<dbReference type="PANTHER" id="PTHR31503:SF22">
    <property type="entry name" value="VACUOLAR CALCIUM ION TRANSPORTER"/>
    <property type="match status" value="1"/>
</dbReference>
<dbReference type="GO" id="GO:0006874">
    <property type="term" value="P:intracellular calcium ion homeostasis"/>
    <property type="evidence" value="ECO:0007669"/>
    <property type="project" value="TreeGrafter"/>
</dbReference>
<feature type="transmembrane region" description="Helical" evidence="9">
    <location>
        <begin position="336"/>
        <end position="359"/>
    </location>
</feature>
<evidence type="ECO:0000313" key="11">
    <source>
        <dbReference type="EMBL" id="KAF4678379.1"/>
    </source>
</evidence>
<dbReference type="EMBL" id="JABANP010000912">
    <property type="protein sequence ID" value="KAF4678379.1"/>
    <property type="molecule type" value="Genomic_DNA"/>
</dbReference>
<evidence type="ECO:0000256" key="5">
    <source>
        <dbReference type="ARBA" id="ARBA00022837"/>
    </source>
</evidence>
<name>A0A7J6N376_PEROL</name>
<comment type="caution">
    <text evidence="9">Lacks conserved residue(s) required for the propagation of feature annotation.</text>
</comment>
<keyword evidence="6 9" id="KW-1133">Transmembrane helix</keyword>
<dbReference type="InterPro" id="IPR004798">
    <property type="entry name" value="CAX-like"/>
</dbReference>
<evidence type="ECO:0000259" key="10">
    <source>
        <dbReference type="Pfam" id="PF01699"/>
    </source>
</evidence>
<dbReference type="GO" id="GO:0015369">
    <property type="term" value="F:calcium:proton antiporter activity"/>
    <property type="evidence" value="ECO:0007669"/>
    <property type="project" value="UniProtKB-UniRule"/>
</dbReference>
<evidence type="ECO:0000256" key="4">
    <source>
        <dbReference type="ARBA" id="ARBA00022692"/>
    </source>
</evidence>
<keyword evidence="5 9" id="KW-0106">Calcium</keyword>
<comment type="subcellular location">
    <subcellularLocation>
        <location evidence="1">Endomembrane system</location>
        <topology evidence="1">Multi-pass membrane protein</topology>
    </subcellularLocation>
</comment>
<feature type="domain" description="Sodium/calcium exchanger membrane region" evidence="10">
    <location>
        <begin position="86"/>
        <end position="247"/>
    </location>
</feature>
<dbReference type="NCBIfam" id="TIGR00378">
    <property type="entry name" value="cax"/>
    <property type="match status" value="1"/>
</dbReference>
<keyword evidence="8 9" id="KW-0472">Membrane</keyword>
<feature type="transmembrane region" description="Helical" evidence="9">
    <location>
        <begin position="227"/>
        <end position="245"/>
    </location>
</feature>
<sequence>MANVSFRQASAHQRRTRLFHYASSEHSDLTQPLTAPATSSANLGGPAAVKVNNFVGLKAIVLDPVNILCIFTPIGVASSMLGWSPAVVFGTNFIALIPLAKILGDATEELAVGLRNDTLGGLLNATFGNAVEMILTVQSLMKGLVTVVKGTLLGSVLSNLLLVLGMSFFFGGIGHLGKEQEFKETGPMTNMSMLLLACAAFAMPTVFEEGFKQQFEKEELQSTVLEISRVVSIFLLLSYICFLVFQMYTHLSIFESEGGEDADEPTINVPTSLTLLLVSTLLVALNSEYLVGSIEGVVSSYSVSSSFIGVILLPIVGNACEHASAIRMCIIDKPEIAIGIAVGSCTQIALFVVPFAVIVGWCMGVSMDLDFGMLGVVILVLSVIIAMSIVVNGKSNWLEGLMLQLTYLIVAVVYWFDPTPGQGSG</sequence>
<evidence type="ECO:0000256" key="8">
    <source>
        <dbReference type="ARBA" id="ARBA00023136"/>
    </source>
</evidence>
<keyword evidence="4 9" id="KW-0812">Transmembrane</keyword>
<comment type="caution">
    <text evidence="11">The sequence shown here is derived from an EMBL/GenBank/DDBJ whole genome shotgun (WGS) entry which is preliminary data.</text>
</comment>
<accession>A0A7J6N376</accession>
<dbReference type="Proteomes" id="UP000541610">
    <property type="component" value="Unassembled WGS sequence"/>
</dbReference>
<feature type="transmembrane region" description="Helical" evidence="9">
    <location>
        <begin position="397"/>
        <end position="416"/>
    </location>
</feature>
<dbReference type="GO" id="GO:0012505">
    <property type="term" value="C:endomembrane system"/>
    <property type="evidence" value="ECO:0007669"/>
    <property type="project" value="UniProtKB-SubCell"/>
</dbReference>
<dbReference type="PANTHER" id="PTHR31503">
    <property type="entry name" value="VACUOLAR CALCIUM ION TRANSPORTER"/>
    <property type="match status" value="1"/>
</dbReference>
<comment type="similarity">
    <text evidence="9">Belongs to the Ca(2+):cation antiporter (CaCA) (TC 2.A.19) family.</text>
</comment>
<feature type="transmembrane region" description="Helical" evidence="9">
    <location>
        <begin position="297"/>
        <end position="316"/>
    </location>
</feature>
<dbReference type="GO" id="GO:0005774">
    <property type="term" value="C:vacuolar membrane"/>
    <property type="evidence" value="ECO:0007669"/>
    <property type="project" value="UniProtKB-ARBA"/>
</dbReference>
<dbReference type="InterPro" id="IPR044880">
    <property type="entry name" value="NCX_ion-bd_dom_sf"/>
</dbReference>
<dbReference type="Gene3D" id="1.20.1420.30">
    <property type="entry name" value="NCX, central ion-binding region"/>
    <property type="match status" value="1"/>
</dbReference>
<evidence type="ECO:0000256" key="1">
    <source>
        <dbReference type="ARBA" id="ARBA00004127"/>
    </source>
</evidence>
<keyword evidence="2 9" id="KW-0813">Transport</keyword>
<feature type="transmembrane region" description="Helical" evidence="9">
    <location>
        <begin position="188"/>
        <end position="207"/>
    </location>
</feature>
<dbReference type="OrthoDB" id="1699231at2759"/>
<feature type="domain" description="Sodium/calcium exchanger membrane region" evidence="10">
    <location>
        <begin position="272"/>
        <end position="415"/>
    </location>
</feature>
<evidence type="ECO:0000313" key="12">
    <source>
        <dbReference type="Proteomes" id="UP000541610"/>
    </source>
</evidence>